<dbReference type="Proteomes" id="UP001140206">
    <property type="component" value="Chromosome 3"/>
</dbReference>
<sequence length="351" mass="39793">MDWAGLPPELLDAILAKLIECTDHLRFSCVCRSWQSAARSHRMPSSLPWLFLPHDPSTTILQFYSFSEDRVYKISFPEIHNSVVIESASGFLLILGACHENPKMLIINAFTGTRVHLPYTSCYFPNSATWDYSGSIIVGKFGYRSGLVYCRPGDRGWTRIEARIGFLSIDQIVYKAGSFYLRSKAGEIYVLDGERLELIRIIQPPHLNGKVPVFVLSPDDILLYNFSYIAENRRVPALFNLNSILEELSWSQVTDIGNYAMFSDSHADINVYGNASHCNSNFYFLSEASRHIGLSNTFIHYRLGDQYMDSHTCYIYGRNLRSSTVKLKGQCSCSPSSNPSWLLPNFDTAKQ</sequence>
<evidence type="ECO:0000259" key="1">
    <source>
        <dbReference type="Pfam" id="PF03478"/>
    </source>
</evidence>
<dbReference type="InterPro" id="IPR005174">
    <property type="entry name" value="KIB1-4_b-propeller"/>
</dbReference>
<protein>
    <submittedName>
        <fullName evidence="3">F-box family protein</fullName>
    </submittedName>
</protein>
<dbReference type="AlphaFoldDB" id="A0AAV8DZK4"/>
<dbReference type="PANTHER" id="PTHR33110">
    <property type="entry name" value="F-BOX/KELCH-REPEAT PROTEIN-RELATED"/>
    <property type="match status" value="1"/>
</dbReference>
<name>A0AAV8DZK4_9POAL</name>
<evidence type="ECO:0000259" key="2">
    <source>
        <dbReference type="Pfam" id="PF12937"/>
    </source>
</evidence>
<dbReference type="CDD" id="cd09917">
    <property type="entry name" value="F-box_SF"/>
    <property type="match status" value="1"/>
</dbReference>
<accession>A0AAV8DZK4</accession>
<dbReference type="EMBL" id="JAMFTS010000003">
    <property type="protein sequence ID" value="KAJ4772584.1"/>
    <property type="molecule type" value="Genomic_DNA"/>
</dbReference>
<dbReference type="Gene3D" id="1.20.1280.50">
    <property type="match status" value="1"/>
</dbReference>
<gene>
    <name evidence="3" type="ORF">LUZ62_056841</name>
</gene>
<dbReference type="InterPro" id="IPR001810">
    <property type="entry name" value="F-box_dom"/>
</dbReference>
<comment type="caution">
    <text evidence="3">The sequence shown here is derived from an EMBL/GenBank/DDBJ whole genome shotgun (WGS) entry which is preliminary data.</text>
</comment>
<feature type="domain" description="KIB1-4 beta-propeller" evidence="1">
    <location>
        <begin position="63"/>
        <end position="290"/>
    </location>
</feature>
<dbReference type="InterPro" id="IPR036047">
    <property type="entry name" value="F-box-like_dom_sf"/>
</dbReference>
<proteinExistence type="predicted"/>
<evidence type="ECO:0000313" key="4">
    <source>
        <dbReference type="Proteomes" id="UP001140206"/>
    </source>
</evidence>
<organism evidence="3 4">
    <name type="scientific">Rhynchospora pubera</name>
    <dbReference type="NCBI Taxonomy" id="906938"/>
    <lineage>
        <taxon>Eukaryota</taxon>
        <taxon>Viridiplantae</taxon>
        <taxon>Streptophyta</taxon>
        <taxon>Embryophyta</taxon>
        <taxon>Tracheophyta</taxon>
        <taxon>Spermatophyta</taxon>
        <taxon>Magnoliopsida</taxon>
        <taxon>Liliopsida</taxon>
        <taxon>Poales</taxon>
        <taxon>Cyperaceae</taxon>
        <taxon>Cyperoideae</taxon>
        <taxon>Rhynchosporeae</taxon>
        <taxon>Rhynchospora</taxon>
    </lineage>
</organism>
<reference evidence="3" key="1">
    <citation type="submission" date="2022-08" db="EMBL/GenBank/DDBJ databases">
        <authorList>
            <person name="Marques A."/>
        </authorList>
    </citation>
    <scope>NUCLEOTIDE SEQUENCE</scope>
    <source>
        <strain evidence="3">RhyPub2mFocal</strain>
        <tissue evidence="3">Leaves</tissue>
    </source>
</reference>
<evidence type="ECO:0000313" key="3">
    <source>
        <dbReference type="EMBL" id="KAJ4772584.1"/>
    </source>
</evidence>
<dbReference type="SUPFAM" id="SSF81383">
    <property type="entry name" value="F-box domain"/>
    <property type="match status" value="1"/>
</dbReference>
<feature type="domain" description="F-box" evidence="2">
    <location>
        <begin position="3"/>
        <end position="40"/>
    </location>
</feature>
<keyword evidence="4" id="KW-1185">Reference proteome</keyword>
<dbReference type="Pfam" id="PF12937">
    <property type="entry name" value="F-box-like"/>
    <property type="match status" value="1"/>
</dbReference>
<dbReference type="Pfam" id="PF03478">
    <property type="entry name" value="Beta-prop_KIB1-4"/>
    <property type="match status" value="1"/>
</dbReference>